<organism evidence="2 3">
    <name type="scientific">Spodoptera litura</name>
    <name type="common">Asian cotton leafworm</name>
    <dbReference type="NCBI Taxonomy" id="69820"/>
    <lineage>
        <taxon>Eukaryota</taxon>
        <taxon>Metazoa</taxon>
        <taxon>Ecdysozoa</taxon>
        <taxon>Arthropoda</taxon>
        <taxon>Hexapoda</taxon>
        <taxon>Insecta</taxon>
        <taxon>Pterygota</taxon>
        <taxon>Neoptera</taxon>
        <taxon>Endopterygota</taxon>
        <taxon>Lepidoptera</taxon>
        <taxon>Glossata</taxon>
        <taxon>Ditrysia</taxon>
        <taxon>Noctuoidea</taxon>
        <taxon>Noctuidae</taxon>
        <taxon>Amphipyrinae</taxon>
        <taxon>Spodoptera</taxon>
    </lineage>
</organism>
<keyword evidence="2" id="KW-1185">Reference proteome</keyword>
<keyword evidence="1" id="KW-0472">Membrane</keyword>
<dbReference type="RefSeq" id="XP_022827462.1">
    <property type="nucleotide sequence ID" value="XM_022971694.1"/>
</dbReference>
<feature type="transmembrane region" description="Helical" evidence="1">
    <location>
        <begin position="312"/>
        <end position="328"/>
    </location>
</feature>
<evidence type="ECO:0000313" key="3">
    <source>
        <dbReference type="RefSeq" id="XP_022827462.1"/>
    </source>
</evidence>
<dbReference type="SUPFAM" id="SSF161070">
    <property type="entry name" value="SNF-like"/>
    <property type="match status" value="1"/>
</dbReference>
<feature type="transmembrane region" description="Helical" evidence="1">
    <location>
        <begin position="335"/>
        <end position="357"/>
    </location>
</feature>
<sequence length="480" mass="55617">MAAVETGGGEQFDFDTSSLLSLTTGVKYEDPRFHLNLVQKKEFPSERPIIPSTKFERLTFFRGYTSSQSKTEIVASHHVELNSFLWFYAFNVFFKSLPHGFVHFFLASYAPEEHSFIAKMVPFSIGLKYLFIITGFLELMLAVDVLVLMFHYTTFGIIAKNPWNRYLQVIILVNIILRKIDAADLEMLAESITAPSVVHILAARSEQKINPAQDSTAMVVSNALIYIFKGLLSVKVKINCEDVINTYLPPITFNEHSWFYLWPMLFQQFYLGDIFSVLYTVFNMVTDICIIMVTNLCVIETIVYEWPKFKRWSATIVISITGIIMYCITTIDTRAILWVYAKGIATVGEIVFLYLWYPVGRLIDDFTFHYGTPPTQLRILSLRLVPIYYITWNLIMRPVPKWGPRDFTIRQLRKQFDSRYFIASDVPRLLSHYLLSKRETKVYKVDVRYDVQRRSTVNKAVGFGITSMSDKRRSQTNKIS</sequence>
<dbReference type="Proteomes" id="UP000301870">
    <property type="component" value="Chromosome 2"/>
</dbReference>
<dbReference type="OrthoDB" id="7470116at2759"/>
<feature type="transmembrane region" description="Helical" evidence="1">
    <location>
        <begin position="85"/>
        <end position="109"/>
    </location>
</feature>
<protein>
    <submittedName>
        <fullName evidence="3">Uncharacterized protein LOC111357123</fullName>
    </submittedName>
</protein>
<feature type="transmembrane region" description="Helical" evidence="1">
    <location>
        <begin position="129"/>
        <end position="151"/>
    </location>
</feature>
<gene>
    <name evidence="3" type="primary">LOC111357123</name>
</gene>
<evidence type="ECO:0000313" key="2">
    <source>
        <dbReference type="Proteomes" id="UP000301870"/>
    </source>
</evidence>
<feature type="transmembrane region" description="Helical" evidence="1">
    <location>
        <begin position="377"/>
        <end position="395"/>
    </location>
</feature>
<keyword evidence="1" id="KW-1133">Transmembrane helix</keyword>
<dbReference type="AlphaFoldDB" id="A0A9J7EG89"/>
<evidence type="ECO:0000256" key="1">
    <source>
        <dbReference type="SAM" id="Phobius"/>
    </source>
</evidence>
<dbReference type="KEGG" id="sliu:111357123"/>
<name>A0A9J7EG89_SPOLT</name>
<dbReference type="InterPro" id="IPR037272">
    <property type="entry name" value="SNS_sf"/>
</dbReference>
<reference evidence="3" key="1">
    <citation type="submission" date="2025-08" db="UniProtKB">
        <authorList>
            <consortium name="RefSeq"/>
        </authorList>
    </citation>
    <scope>IDENTIFICATION</scope>
    <source>
        <strain evidence="3">Ishihara</strain>
        <tissue evidence="3">Whole body</tissue>
    </source>
</reference>
<dbReference type="GeneID" id="111357123"/>
<accession>A0A9J7EG89</accession>
<keyword evidence="1" id="KW-0812">Transmembrane</keyword>
<proteinExistence type="predicted"/>